<dbReference type="Proteomes" id="UP001055115">
    <property type="component" value="Unassembled WGS sequence"/>
</dbReference>
<protein>
    <submittedName>
        <fullName evidence="1">Uncharacterized protein</fullName>
    </submittedName>
</protein>
<keyword evidence="2" id="KW-1185">Reference proteome</keyword>
<reference evidence="1 2" key="1">
    <citation type="submission" date="2022-03" db="EMBL/GenBank/DDBJ databases">
        <title>Genome data of Colletotrichum spp.</title>
        <authorList>
            <person name="Utami Y.D."/>
            <person name="Hiruma K."/>
        </authorList>
    </citation>
    <scope>NUCLEOTIDE SEQUENCE [LARGE SCALE GENOMIC DNA]</scope>
    <source>
        <strain evidence="1 2">MAFF 239500</strain>
    </source>
</reference>
<accession>A0AA37LBZ9</accession>
<comment type="caution">
    <text evidence="1">The sequence shown here is derived from an EMBL/GenBank/DDBJ whole genome shotgun (WGS) entry which is preliminary data.</text>
</comment>
<dbReference type="AlphaFoldDB" id="A0AA37LBZ9"/>
<name>A0AA37LBZ9_9PEZI</name>
<sequence>MANYSVAQMGVGMRFARSHHSKETIVQGLYLQLLSGLMANEDLMPGQYRIAAVLQQRQRHLVP</sequence>
<dbReference type="GeneID" id="73326834"/>
<gene>
    <name evidence="1" type="ORF">ColSpa_06032</name>
</gene>
<dbReference type="EMBL" id="BQXU01000014">
    <property type="protein sequence ID" value="GKT45851.1"/>
    <property type="molecule type" value="Genomic_DNA"/>
</dbReference>
<evidence type="ECO:0000313" key="2">
    <source>
        <dbReference type="Proteomes" id="UP001055115"/>
    </source>
</evidence>
<evidence type="ECO:0000313" key="1">
    <source>
        <dbReference type="EMBL" id="GKT45851.1"/>
    </source>
</evidence>
<dbReference type="RefSeq" id="XP_049128201.1">
    <property type="nucleotide sequence ID" value="XM_049272244.1"/>
</dbReference>
<organism evidence="1 2">
    <name type="scientific">Colletotrichum spaethianum</name>
    <dbReference type="NCBI Taxonomy" id="700344"/>
    <lineage>
        <taxon>Eukaryota</taxon>
        <taxon>Fungi</taxon>
        <taxon>Dikarya</taxon>
        <taxon>Ascomycota</taxon>
        <taxon>Pezizomycotina</taxon>
        <taxon>Sordariomycetes</taxon>
        <taxon>Hypocreomycetidae</taxon>
        <taxon>Glomerellales</taxon>
        <taxon>Glomerellaceae</taxon>
        <taxon>Colletotrichum</taxon>
        <taxon>Colletotrichum spaethianum species complex</taxon>
    </lineage>
</organism>
<proteinExistence type="predicted"/>